<sequence length="628" mass="71573">MQGVNIWKNLDECAFYENTIILELLDRSQEESPTNIVKAERRSNPNNTNEVTEWFCDFLDDFALIAAGPGGASNVTAACLEREELPTRTLTVRVAKNESFKPSEIQYLEGIMTIVNKVRNGDMQIQNAQDECSEAVLRHCGARVKRYITSLKEHLDSIGMEFLTRNLMPHPVYRTSNPHRESKEDEGRLGAYCVDTHLDYMRLSYERWKDMVDLVYRICSAEDQQSVHSLAGLTYQVRQSSSFRYLLESTVHNHSNVVAKVVERIGKISKFYRSAVTLVRVAAKHCQDIDRFRFRTLASQKRAINVLSVSNLNNLISRVPPASRGRLQTQAGNAQRLLRRWRHYVLHAEMQLLLFYETQPEIQLADNYIGISKRSCYLCATFIRFHGKFIMEGVHQQLYCLWTIPSTIAFRDTMRENHFLTALSNLCENVNSKVKAISARHYSQYPFHGESIANFSRDSLLSTVKTARTLISGIPLAPSTVQNTLDTLLRNGPAAVDLQRSSHQDNEERSNTTADVPPSEEQTVETRPDKIPSTETKLNDDNVFEEYAARQFEKFPGMPNRVEHSLQTSTLRTENKSFRCSESMGDLQLSIDAVQPSQVSESDLSQVIVEKSSKENDGSVHKRKLSNM</sequence>
<feature type="compositionally biased region" description="Polar residues" evidence="1">
    <location>
        <begin position="595"/>
        <end position="605"/>
    </location>
</feature>
<dbReference type="RefSeq" id="XP_007803984.1">
    <property type="nucleotide sequence ID" value="XM_007805793.1"/>
</dbReference>
<evidence type="ECO:0000313" key="2">
    <source>
        <dbReference type="EMBL" id="ERF70417.1"/>
    </source>
</evidence>
<keyword evidence="3" id="KW-1185">Reference proteome</keyword>
<feature type="region of interest" description="Disordered" evidence="1">
    <location>
        <begin position="498"/>
        <end position="537"/>
    </location>
</feature>
<dbReference type="GeneID" id="19240189"/>
<organism evidence="2 3">
    <name type="scientific">Endocarpon pusillum (strain Z07020 / HMAS-L-300199)</name>
    <name type="common">Lichen-forming fungus</name>
    <dbReference type="NCBI Taxonomy" id="1263415"/>
    <lineage>
        <taxon>Eukaryota</taxon>
        <taxon>Fungi</taxon>
        <taxon>Dikarya</taxon>
        <taxon>Ascomycota</taxon>
        <taxon>Pezizomycotina</taxon>
        <taxon>Eurotiomycetes</taxon>
        <taxon>Chaetothyriomycetidae</taxon>
        <taxon>Verrucariales</taxon>
        <taxon>Verrucariaceae</taxon>
        <taxon>Endocarpon</taxon>
    </lineage>
</organism>
<dbReference type="AlphaFoldDB" id="U1FZP1"/>
<dbReference type="InterPro" id="IPR027796">
    <property type="entry name" value="OTT_1508_deam-like"/>
</dbReference>
<reference evidence="3" key="1">
    <citation type="journal article" date="2014" name="BMC Genomics">
        <title>Genome characteristics reveal the impact of lichenization on lichen-forming fungus Endocarpon pusillum Hedwig (Verrucariales, Ascomycota).</title>
        <authorList>
            <person name="Wang Y.-Y."/>
            <person name="Liu B."/>
            <person name="Zhang X.-Y."/>
            <person name="Zhou Q.-M."/>
            <person name="Zhang T."/>
            <person name="Li H."/>
            <person name="Yu Y.-F."/>
            <person name="Zhang X.-L."/>
            <person name="Hao X.-Y."/>
            <person name="Wang M."/>
            <person name="Wang L."/>
            <person name="Wei J.-C."/>
        </authorList>
    </citation>
    <scope>NUCLEOTIDE SEQUENCE [LARGE SCALE GENOMIC DNA]</scope>
    <source>
        <strain evidence="3">Z07020 / HMAS-L-300199</strain>
    </source>
</reference>
<dbReference type="OrthoDB" id="4851849at2759"/>
<dbReference type="Proteomes" id="UP000019373">
    <property type="component" value="Unassembled WGS sequence"/>
</dbReference>
<evidence type="ECO:0000256" key="1">
    <source>
        <dbReference type="SAM" id="MobiDB-lite"/>
    </source>
</evidence>
<accession>U1FZP1</accession>
<gene>
    <name evidence="2" type="ORF">EPUS_05236</name>
</gene>
<evidence type="ECO:0000313" key="3">
    <source>
        <dbReference type="Proteomes" id="UP000019373"/>
    </source>
</evidence>
<feature type="compositionally biased region" description="Basic and acidic residues" evidence="1">
    <location>
        <begin position="524"/>
        <end position="537"/>
    </location>
</feature>
<dbReference type="eggNOG" id="ENOG502RXAF">
    <property type="taxonomic scope" value="Eukaryota"/>
</dbReference>
<protein>
    <submittedName>
        <fullName evidence="2">Uncharacterized protein</fullName>
    </submittedName>
</protein>
<feature type="compositionally biased region" description="Basic and acidic residues" evidence="1">
    <location>
        <begin position="500"/>
        <end position="510"/>
    </location>
</feature>
<dbReference type="Pfam" id="PF14441">
    <property type="entry name" value="OTT_1508_deam"/>
    <property type="match status" value="1"/>
</dbReference>
<feature type="region of interest" description="Disordered" evidence="1">
    <location>
        <begin position="595"/>
        <end position="628"/>
    </location>
</feature>
<name>U1FZP1_ENDPU</name>
<feature type="compositionally biased region" description="Basic and acidic residues" evidence="1">
    <location>
        <begin position="611"/>
        <end position="620"/>
    </location>
</feature>
<dbReference type="HOGENOM" id="CLU_435474_0_0_1"/>
<dbReference type="EMBL" id="KE721319">
    <property type="protein sequence ID" value="ERF70417.1"/>
    <property type="molecule type" value="Genomic_DNA"/>
</dbReference>
<proteinExistence type="predicted"/>